<reference evidence="2" key="1">
    <citation type="submission" date="2023-03" db="EMBL/GenBank/DDBJ databases">
        <title>Edaphobacter sp.</title>
        <authorList>
            <person name="Huber K.J."/>
            <person name="Papendorf J."/>
            <person name="Pilke C."/>
            <person name="Bunk B."/>
            <person name="Sproeer C."/>
            <person name="Pester M."/>
        </authorList>
    </citation>
    <scope>NUCLEOTIDE SEQUENCE</scope>
    <source>
        <strain evidence="2">DSM 109920</strain>
    </source>
</reference>
<dbReference type="RefSeq" id="WP_348269680.1">
    <property type="nucleotide sequence ID" value="NZ_CP121195.1"/>
</dbReference>
<keyword evidence="1" id="KW-1133">Transmembrane helix</keyword>
<proteinExistence type="predicted"/>
<name>A0AAU7D705_9BACT</name>
<feature type="transmembrane region" description="Helical" evidence="1">
    <location>
        <begin position="71"/>
        <end position="88"/>
    </location>
</feature>
<organism evidence="2">
    <name type="scientific">Edaphobacter paludis</name>
    <dbReference type="NCBI Taxonomy" id="3035702"/>
    <lineage>
        <taxon>Bacteria</taxon>
        <taxon>Pseudomonadati</taxon>
        <taxon>Acidobacteriota</taxon>
        <taxon>Terriglobia</taxon>
        <taxon>Terriglobales</taxon>
        <taxon>Acidobacteriaceae</taxon>
        <taxon>Edaphobacter</taxon>
    </lineage>
</organism>
<evidence type="ECO:0000313" key="2">
    <source>
        <dbReference type="EMBL" id="XBH13023.1"/>
    </source>
</evidence>
<keyword evidence="1" id="KW-0812">Transmembrane</keyword>
<feature type="transmembrane region" description="Helical" evidence="1">
    <location>
        <begin position="14"/>
        <end position="36"/>
    </location>
</feature>
<protein>
    <submittedName>
        <fullName evidence="2">Uncharacterized protein</fullName>
    </submittedName>
</protein>
<keyword evidence="1" id="KW-0472">Membrane</keyword>
<sequence>MFRQVSSVPLSKRVGFFICCAIMLICVVAQGLYFYARDGVTPDPLPRAFILSDCAWLLLVLSVFVYLYKPLVTMAVASLVFAVLAVSLERFTDEHTLGWFFYRHSLILLFIVASHVGFFLTVLNPKNLADEV</sequence>
<dbReference type="EMBL" id="CP121195">
    <property type="protein sequence ID" value="XBH13023.1"/>
    <property type="molecule type" value="Genomic_DNA"/>
</dbReference>
<accession>A0AAU7D705</accession>
<feature type="transmembrane region" description="Helical" evidence="1">
    <location>
        <begin position="100"/>
        <end position="123"/>
    </location>
</feature>
<dbReference type="AlphaFoldDB" id="A0AAU7D705"/>
<gene>
    <name evidence="2" type="ORF">P8936_15195</name>
</gene>
<evidence type="ECO:0000256" key="1">
    <source>
        <dbReference type="SAM" id="Phobius"/>
    </source>
</evidence>